<comment type="caution">
    <text evidence="6">The sequence shown here is derived from an EMBL/GenBank/DDBJ whole genome shotgun (WGS) entry which is preliminary data.</text>
</comment>
<dbReference type="GO" id="GO:0046917">
    <property type="term" value="F:triphosphoribosyl-dephospho-CoA synthase activity"/>
    <property type="evidence" value="ECO:0007669"/>
    <property type="project" value="UniProtKB-UniRule"/>
</dbReference>
<evidence type="ECO:0000256" key="4">
    <source>
        <dbReference type="ARBA" id="ARBA00022840"/>
    </source>
</evidence>
<dbReference type="GO" id="GO:0005524">
    <property type="term" value="F:ATP binding"/>
    <property type="evidence" value="ECO:0007669"/>
    <property type="project" value="UniProtKB-KW"/>
</dbReference>
<keyword evidence="7" id="KW-1185">Reference proteome</keyword>
<sequence length="296" mass="32667">MISLENAIVSCAEKALWLEVALTPKPGLVDRVTNGAHNDMDFTTFIHSIVSLRPFLQNYFELGYQHTGSLPDLFNQLRQTGSLAEEAMLTATKGINTHKGANFSFAVLLGATGLYLQGKSASQLPFSPADTQAILKLASELTKPLLVEDFQHLNRKKNLSYGEKLYLEKGSTGIRGEAAAGYPALANVLLPYLRTNQQEKTDILLLRSLIYLMSEIEDSNLLHRGGSEALETVRKESKKIHQAALLEKELLNELTNYDKLLTKRHLSPGGSADLLALGIYFAQLEGLFYSPFGKKV</sequence>
<dbReference type="NCBIfam" id="TIGR03125">
    <property type="entry name" value="citrate_citG"/>
    <property type="match status" value="1"/>
</dbReference>
<dbReference type="OrthoDB" id="114886at2"/>
<dbReference type="PANTHER" id="PTHR30201">
    <property type="entry name" value="TRIPHOSPHORIBOSYL-DEPHOSPHO-COA SYNTHASE"/>
    <property type="match status" value="1"/>
</dbReference>
<dbReference type="Pfam" id="PF01874">
    <property type="entry name" value="CitG"/>
    <property type="match status" value="1"/>
</dbReference>
<dbReference type="GO" id="GO:0051191">
    <property type="term" value="P:prosthetic group biosynthetic process"/>
    <property type="evidence" value="ECO:0007669"/>
    <property type="project" value="TreeGrafter"/>
</dbReference>
<evidence type="ECO:0000313" key="6">
    <source>
        <dbReference type="EMBL" id="EOH97801.1"/>
    </source>
</evidence>
<dbReference type="Gene3D" id="1.10.4200.10">
    <property type="entry name" value="Triphosphoribosyl-dephospho-CoA protein"/>
    <property type="match status" value="1"/>
</dbReference>
<dbReference type="InterPro" id="IPR017551">
    <property type="entry name" value="TriPribosyl-deP-CoA_syn_CitG"/>
</dbReference>
<dbReference type="EC" id="2.4.2.52" evidence="5"/>
<dbReference type="STRING" id="160454.RV10_GL000760"/>
<dbReference type="Proteomes" id="UP000013782">
    <property type="component" value="Unassembled WGS sequence"/>
</dbReference>
<organism evidence="6 7">
    <name type="scientific">Enterococcus pallens ATCC BAA-351</name>
    <dbReference type="NCBI Taxonomy" id="1158607"/>
    <lineage>
        <taxon>Bacteria</taxon>
        <taxon>Bacillati</taxon>
        <taxon>Bacillota</taxon>
        <taxon>Bacilli</taxon>
        <taxon>Lactobacillales</taxon>
        <taxon>Enterococcaceae</taxon>
        <taxon>Enterococcus</taxon>
    </lineage>
</organism>
<dbReference type="HAMAP" id="MF_00397">
    <property type="entry name" value="CitG"/>
    <property type="match status" value="1"/>
</dbReference>
<evidence type="ECO:0000256" key="1">
    <source>
        <dbReference type="ARBA" id="ARBA00001210"/>
    </source>
</evidence>
<evidence type="ECO:0000256" key="3">
    <source>
        <dbReference type="ARBA" id="ARBA00022741"/>
    </source>
</evidence>
<name>R2SYE7_9ENTE</name>
<dbReference type="InterPro" id="IPR002736">
    <property type="entry name" value="CitG"/>
</dbReference>
<evidence type="ECO:0000256" key="5">
    <source>
        <dbReference type="HAMAP-Rule" id="MF_00397"/>
    </source>
</evidence>
<dbReference type="eggNOG" id="COG1767">
    <property type="taxonomic scope" value="Bacteria"/>
</dbReference>
<dbReference type="EMBL" id="AJAQ01000001">
    <property type="protein sequence ID" value="EOH97801.1"/>
    <property type="molecule type" value="Genomic_DNA"/>
</dbReference>
<dbReference type="PATRIC" id="fig|1158607.3.peg.471"/>
<accession>R2SYE7</accession>
<comment type="catalytic activity">
    <reaction evidence="1 5">
        <text>3'-dephospho-CoA + ATP = 2'-(5''-triphospho-alpha-D-ribosyl)-3'-dephospho-CoA + adenine</text>
        <dbReference type="Rhea" id="RHEA:15117"/>
        <dbReference type="ChEBI" id="CHEBI:16708"/>
        <dbReference type="ChEBI" id="CHEBI:30616"/>
        <dbReference type="ChEBI" id="CHEBI:57328"/>
        <dbReference type="ChEBI" id="CHEBI:61378"/>
        <dbReference type="EC" id="2.4.2.52"/>
    </reaction>
</comment>
<reference evidence="6 7" key="1">
    <citation type="submission" date="2013-02" db="EMBL/GenBank/DDBJ databases">
        <title>The Genome Sequence of Enterococcus pallens BAA-351.</title>
        <authorList>
            <consortium name="The Broad Institute Genome Sequencing Platform"/>
            <consortium name="The Broad Institute Genome Sequencing Center for Infectious Disease"/>
            <person name="Earl A.M."/>
            <person name="Gilmore M.S."/>
            <person name="Lebreton F."/>
            <person name="Walker B."/>
            <person name="Young S.K."/>
            <person name="Zeng Q."/>
            <person name="Gargeya S."/>
            <person name="Fitzgerald M."/>
            <person name="Haas B."/>
            <person name="Abouelleil A."/>
            <person name="Alvarado L."/>
            <person name="Arachchi H.M."/>
            <person name="Berlin A.M."/>
            <person name="Chapman S.B."/>
            <person name="Dewar J."/>
            <person name="Goldberg J."/>
            <person name="Griggs A."/>
            <person name="Gujja S."/>
            <person name="Hansen M."/>
            <person name="Howarth C."/>
            <person name="Imamovic A."/>
            <person name="Larimer J."/>
            <person name="McCowan C."/>
            <person name="Murphy C."/>
            <person name="Neiman D."/>
            <person name="Pearson M."/>
            <person name="Priest M."/>
            <person name="Roberts A."/>
            <person name="Saif S."/>
            <person name="Shea T."/>
            <person name="Sisk P."/>
            <person name="Sykes S."/>
            <person name="Wortman J."/>
            <person name="Nusbaum C."/>
            <person name="Birren B."/>
        </authorList>
    </citation>
    <scope>NUCLEOTIDE SEQUENCE [LARGE SCALE GENOMIC DNA]</scope>
    <source>
        <strain evidence="6 7">ATCC BAA-351</strain>
    </source>
</reference>
<evidence type="ECO:0000313" key="7">
    <source>
        <dbReference type="Proteomes" id="UP000013782"/>
    </source>
</evidence>
<dbReference type="RefSeq" id="WP_010755532.1">
    <property type="nucleotide sequence ID" value="NZ_ASWD01000002.1"/>
</dbReference>
<keyword evidence="2 5" id="KW-0808">Transferase</keyword>
<comment type="similarity">
    <text evidence="5">Belongs to the CitG/MdcB family.</text>
</comment>
<dbReference type="PANTHER" id="PTHR30201:SF2">
    <property type="entry name" value="2-(5''-TRIPHOSPHORIBOSYL)-3'-DEPHOSPHOCOENZYME-A SYNTHASE"/>
    <property type="match status" value="1"/>
</dbReference>
<gene>
    <name evidence="5" type="primary">citG</name>
    <name evidence="6" type="ORF">UAU_00469</name>
</gene>
<protein>
    <recommendedName>
        <fullName evidence="5">Probable 2-(5''-triphosphoribosyl)-3'-dephosphocoenzyme-A synthase</fullName>
        <shortName evidence="5">2-(5''-triphosphoribosyl)-3'-dephospho-CoA synthase</shortName>
        <ecNumber evidence="5">2.4.2.52</ecNumber>
    </recommendedName>
</protein>
<keyword evidence="3 5" id="KW-0547">Nucleotide-binding</keyword>
<proteinExistence type="inferred from homology"/>
<keyword evidence="4 5" id="KW-0067">ATP-binding</keyword>
<evidence type="ECO:0000256" key="2">
    <source>
        <dbReference type="ARBA" id="ARBA00022679"/>
    </source>
</evidence>
<dbReference type="AlphaFoldDB" id="R2SYE7"/>
<dbReference type="HOGENOM" id="CLU_056179_1_0_9"/>